<dbReference type="GO" id="GO:0034338">
    <property type="term" value="F:short-chain carboxylesterase activity"/>
    <property type="evidence" value="ECO:0007669"/>
    <property type="project" value="TreeGrafter"/>
</dbReference>
<organism evidence="2 3">
    <name type="scientific">Knipowitschia caucasica</name>
    <name type="common">Caucasian dwarf goby</name>
    <name type="synonym">Pomatoschistus caucasicus</name>
    <dbReference type="NCBI Taxonomy" id="637954"/>
    <lineage>
        <taxon>Eukaryota</taxon>
        <taxon>Metazoa</taxon>
        <taxon>Chordata</taxon>
        <taxon>Craniata</taxon>
        <taxon>Vertebrata</taxon>
        <taxon>Euteleostomi</taxon>
        <taxon>Actinopterygii</taxon>
        <taxon>Neopterygii</taxon>
        <taxon>Teleostei</taxon>
        <taxon>Neoteleostei</taxon>
        <taxon>Acanthomorphata</taxon>
        <taxon>Gobiaria</taxon>
        <taxon>Gobiiformes</taxon>
        <taxon>Gobioidei</taxon>
        <taxon>Gobiidae</taxon>
        <taxon>Gobiinae</taxon>
        <taxon>Knipowitschia</taxon>
    </lineage>
</organism>
<dbReference type="Proteomes" id="UP001497482">
    <property type="component" value="Chromosome 11"/>
</dbReference>
<proteinExistence type="inferred from homology"/>
<reference evidence="2 3" key="1">
    <citation type="submission" date="2024-04" db="EMBL/GenBank/DDBJ databases">
        <authorList>
            <person name="Waldvogel A.-M."/>
            <person name="Schoenle A."/>
        </authorList>
    </citation>
    <scope>NUCLEOTIDE SEQUENCE [LARGE SCALE GENOMIC DNA]</scope>
</reference>
<dbReference type="PANTHER" id="PTHR10794">
    <property type="entry name" value="ABHYDROLASE DOMAIN-CONTAINING PROTEIN"/>
    <property type="match status" value="1"/>
</dbReference>
<name>A0AAV2J8C4_KNICA</name>
<protein>
    <submittedName>
        <fullName evidence="2">Uncharacterized protein</fullName>
    </submittedName>
</protein>
<dbReference type="Gene3D" id="3.40.50.1820">
    <property type="entry name" value="alpha/beta hydrolase"/>
    <property type="match status" value="1"/>
</dbReference>
<dbReference type="AlphaFoldDB" id="A0AAV2J8C4"/>
<sequence length="506" mass="56209">MPLRWWDCLMCLMPSLLLWALVALVVVSRPVLGAWTGRALTAVGWTLWRGLCVLLHLPLQKTPPQTSSSGTELLFKPSSLAQHLLRHCGALSRTRLAPWPRGDPHLQTVQSLCGLSTPALQKRITYECGLQFSRDHLLLRDGAIVALDWVVGECEGGRRSSPPVLLLVPEHWGSLTPHLCSLCHSASALGFYVVLFHHRGTAGCPLTTTRLTEFGDPADLDQAVAYIHSRHPSSVLLAVSEGSGSGTLLSYLGEKGSGSRITAAAAISPVLLGQLWFETAMPPLYHWGVLFHRKQQLRRYASSFSRVLDVAHVLRSSSLKEFEERLFCQHQSEAPWGLTASASWGLQERARPAPDWDAYWERNEPLRDADEVEVPVLCLLSRDDPLLPPAGALPLNLFQSNPFFIMVLTDTGGHCGFSTANTRDGRTENWSHTAVLEYFRAAVDFLKGGGEGRSVGFTISPMGEQRQRTNTFRRRRAAGMRRSLNQTVCQTVTEDDEFTWKRAYTR</sequence>
<evidence type="ECO:0000313" key="3">
    <source>
        <dbReference type="Proteomes" id="UP001497482"/>
    </source>
</evidence>
<keyword evidence="3" id="KW-1185">Reference proteome</keyword>
<evidence type="ECO:0000256" key="1">
    <source>
        <dbReference type="ARBA" id="ARBA00010884"/>
    </source>
</evidence>
<accession>A0AAV2J8C4</accession>
<dbReference type="PANTHER" id="PTHR10794:SF96">
    <property type="entry name" value="PROTEIN ABHD15-LIKE"/>
    <property type="match status" value="1"/>
</dbReference>
<dbReference type="InterPro" id="IPR050960">
    <property type="entry name" value="AB_hydrolase_4_sf"/>
</dbReference>
<dbReference type="EMBL" id="OZ035833">
    <property type="protein sequence ID" value="CAL1573093.1"/>
    <property type="molecule type" value="Genomic_DNA"/>
</dbReference>
<dbReference type="SUPFAM" id="SSF53474">
    <property type="entry name" value="alpha/beta-Hydrolases"/>
    <property type="match status" value="1"/>
</dbReference>
<dbReference type="GO" id="GO:0047372">
    <property type="term" value="F:monoacylglycerol lipase activity"/>
    <property type="evidence" value="ECO:0007669"/>
    <property type="project" value="TreeGrafter"/>
</dbReference>
<evidence type="ECO:0000313" key="2">
    <source>
        <dbReference type="EMBL" id="CAL1573093.1"/>
    </source>
</evidence>
<dbReference type="InterPro" id="IPR029058">
    <property type="entry name" value="AB_hydrolase_fold"/>
</dbReference>
<gene>
    <name evidence="2" type="ORF">KC01_LOCUS5054</name>
</gene>
<comment type="similarity">
    <text evidence="1">Belongs to the AB hydrolase superfamily. AB hydrolase 4 family.</text>
</comment>